<dbReference type="AlphaFoldDB" id="U6M4D3"/>
<evidence type="ECO:0000313" key="2">
    <source>
        <dbReference type="EMBL" id="CDJ57943.1"/>
    </source>
</evidence>
<dbReference type="EMBL" id="HG719425">
    <property type="protein sequence ID" value="CDJ57943.1"/>
    <property type="molecule type" value="Genomic_DNA"/>
</dbReference>
<dbReference type="OMA" id="RSEADNC"/>
<keyword evidence="1" id="KW-0812">Transmembrane</keyword>
<protein>
    <submittedName>
        <fullName evidence="2">SAG family member</fullName>
    </submittedName>
</protein>
<evidence type="ECO:0000313" key="3">
    <source>
        <dbReference type="Proteomes" id="UP000030763"/>
    </source>
</evidence>
<organism evidence="2 3">
    <name type="scientific">Eimeria maxima</name>
    <name type="common">Coccidian parasite</name>
    <dbReference type="NCBI Taxonomy" id="5804"/>
    <lineage>
        <taxon>Eukaryota</taxon>
        <taxon>Sar</taxon>
        <taxon>Alveolata</taxon>
        <taxon>Apicomplexa</taxon>
        <taxon>Conoidasida</taxon>
        <taxon>Coccidia</taxon>
        <taxon>Eucoccidiorida</taxon>
        <taxon>Eimeriorina</taxon>
        <taxon>Eimeriidae</taxon>
        <taxon>Eimeria</taxon>
    </lineage>
</organism>
<feature type="transmembrane region" description="Helical" evidence="1">
    <location>
        <begin position="398"/>
        <end position="416"/>
    </location>
</feature>
<evidence type="ECO:0000256" key="1">
    <source>
        <dbReference type="SAM" id="Phobius"/>
    </source>
</evidence>
<dbReference type="VEuPathDB" id="ToxoDB:EMWEY_00045780"/>
<keyword evidence="3" id="KW-1185">Reference proteome</keyword>
<dbReference type="InterPro" id="IPR021288">
    <property type="entry name" value="Surface_antigen"/>
</dbReference>
<accession>U6M4D3</accession>
<keyword evidence="1" id="KW-1133">Transmembrane helix</keyword>
<dbReference type="Pfam" id="PF11054">
    <property type="entry name" value="Surface_antigen"/>
    <property type="match status" value="2"/>
</dbReference>
<name>U6M4D3_EIMMA</name>
<keyword evidence="1" id="KW-0472">Membrane</keyword>
<dbReference type="Proteomes" id="UP000030763">
    <property type="component" value="Unassembled WGS sequence"/>
</dbReference>
<proteinExistence type="predicted"/>
<sequence>MWHKVQESYKLKPKLEAHSDGNQACLNAVNAIRDAEGLKLEKFTAAANDRGKQSRTPSTPYEDALYNVTCAQIEDGSIDPKVEETYTLIYAVKEGQQPPTASEAVDIWKSGYEQLGPDTPPAFKAKGEHIRAAAAASEIYYDNTVAGFVSLMVDGTREIRCYNATGCKKAALICFLSKPTLVENTPPISEGTWKKILALDNEANGNGAGDTIKFTLRSEADNCLTEINEVRSQDSLGLSSFVAKAQTSTGAAPEDVAPTESVELAKAFTCDVIKAGNAPILFSNNKRSVMYYSGSSATCSNAITEWKKGYDKFKDLTIPPTYTSSEDIYKTGAATNFISLVSEGDETVVRCYTVEKCSEEGLLCVLEPAVFEDGTAPITEATWQKVTSTFSNGVSGTSVYGALLSSVLVAVGLFALNF</sequence>
<gene>
    <name evidence="2" type="ORF">EMWEY_00045780</name>
</gene>
<dbReference type="RefSeq" id="XP_013334591.1">
    <property type="nucleotide sequence ID" value="XM_013479137.1"/>
</dbReference>
<dbReference type="GeneID" id="25338564"/>
<dbReference type="OrthoDB" id="347313at2759"/>
<reference evidence="2" key="1">
    <citation type="submission" date="2013-10" db="EMBL/GenBank/DDBJ databases">
        <title>Genomic analysis of the causative agents of coccidiosis in chickens.</title>
        <authorList>
            <person name="Reid A.J."/>
            <person name="Blake D."/>
            <person name="Billington K."/>
            <person name="Browne H."/>
            <person name="Dunn M."/>
            <person name="Hung S."/>
            <person name="Kawahara F."/>
            <person name="Miranda-Saavedra D."/>
            <person name="Mourier T."/>
            <person name="Nagra H."/>
            <person name="Otto T.D."/>
            <person name="Rawlings N."/>
            <person name="Sanchez A."/>
            <person name="Sanders M."/>
            <person name="Subramaniam C."/>
            <person name="Tay Y."/>
            <person name="Dear P."/>
            <person name="Doerig C."/>
            <person name="Gruber A."/>
            <person name="Parkinson J."/>
            <person name="Shirley M."/>
            <person name="Wan K.L."/>
            <person name="Berriman M."/>
            <person name="Tomley F."/>
            <person name="Pain A."/>
        </authorList>
    </citation>
    <scope>NUCLEOTIDE SEQUENCE [LARGE SCALE GENOMIC DNA]</scope>
    <source>
        <strain evidence="2">Weybridge</strain>
    </source>
</reference>
<reference evidence="2" key="2">
    <citation type="submission" date="2013-10" db="EMBL/GenBank/DDBJ databases">
        <authorList>
            <person name="Aslett M."/>
        </authorList>
    </citation>
    <scope>NUCLEOTIDE SEQUENCE [LARGE SCALE GENOMIC DNA]</scope>
    <source>
        <strain evidence="2">Weybridge</strain>
    </source>
</reference>